<dbReference type="Proteomes" id="UP001234202">
    <property type="component" value="Unassembled WGS sequence"/>
</dbReference>
<evidence type="ECO:0000313" key="2">
    <source>
        <dbReference type="Proteomes" id="UP001234202"/>
    </source>
</evidence>
<organism evidence="1 2">
    <name type="scientific">Naganishia onofrii</name>
    <dbReference type="NCBI Taxonomy" id="1851511"/>
    <lineage>
        <taxon>Eukaryota</taxon>
        <taxon>Fungi</taxon>
        <taxon>Dikarya</taxon>
        <taxon>Basidiomycota</taxon>
        <taxon>Agaricomycotina</taxon>
        <taxon>Tremellomycetes</taxon>
        <taxon>Filobasidiales</taxon>
        <taxon>Filobasidiaceae</taxon>
        <taxon>Naganishia</taxon>
    </lineage>
</organism>
<comment type="caution">
    <text evidence="1">The sequence shown here is derived from an EMBL/GenBank/DDBJ whole genome shotgun (WGS) entry which is preliminary data.</text>
</comment>
<reference evidence="1" key="1">
    <citation type="submission" date="2023-04" db="EMBL/GenBank/DDBJ databases">
        <title>Draft Genome sequencing of Naganishia species isolated from polar environments using Oxford Nanopore Technology.</title>
        <authorList>
            <person name="Leo P."/>
            <person name="Venkateswaran K."/>
        </authorList>
    </citation>
    <scope>NUCLEOTIDE SEQUENCE</scope>
    <source>
        <strain evidence="1">DBVPG 5303</strain>
    </source>
</reference>
<gene>
    <name evidence="1" type="ORF">QFC24_002494</name>
</gene>
<keyword evidence="2" id="KW-1185">Reference proteome</keyword>
<evidence type="ECO:0000313" key="1">
    <source>
        <dbReference type="EMBL" id="KAJ9125710.1"/>
    </source>
</evidence>
<name>A0ACC2XNU3_9TREE</name>
<accession>A0ACC2XNU3</accession>
<dbReference type="EMBL" id="JASBWV010000007">
    <property type="protein sequence ID" value="KAJ9125710.1"/>
    <property type="molecule type" value="Genomic_DNA"/>
</dbReference>
<proteinExistence type="predicted"/>
<protein>
    <submittedName>
        <fullName evidence="1">Uncharacterized protein</fullName>
    </submittedName>
</protein>
<sequence length="245" mass="27072">MSDPLSLFGLTALPADQSKLQPATTTPQPVSISSLRPPTTPLALRVDEYCKTHLDEDTYRHSLRVYSYGVAIATECFPDWKLSSDGGKLNETWFACAMFHDAGTTPAVMQSTRLSYEFWAGIFALDFLQEGDKEGAATKDQAESVAEAIIRHQDVQPVGNVTLLTTLIHLGTLLDNIGAGSQFIHPDTIQAIVQQYPRKGWSGCFKRTVEREKKQKPWAMVSRIEGFEDKIEENGSNAGVTGKYD</sequence>